<dbReference type="GeneID" id="19900827"/>
<sequence length="141" mass="14314">MTTPSSTLAPISPITAAAPAQSLTTALSVPAINSTPVELDGTPTSPSAPSHQRDLATATTTFSPTDDELLEALDGAAPGVRQREREKREREQEARRRDPAVLVDIPQEPRAEELEAAEAGAGAGEGSGSGAGEMTGAAGVA</sequence>
<organism evidence="2 3">
    <name type="scientific">Coniosporium apollinis (strain CBS 100218)</name>
    <name type="common">Rock-inhabiting black yeast</name>
    <dbReference type="NCBI Taxonomy" id="1168221"/>
    <lineage>
        <taxon>Eukaryota</taxon>
        <taxon>Fungi</taxon>
        <taxon>Dikarya</taxon>
        <taxon>Ascomycota</taxon>
        <taxon>Pezizomycotina</taxon>
        <taxon>Dothideomycetes</taxon>
        <taxon>Dothideomycetes incertae sedis</taxon>
        <taxon>Coniosporium</taxon>
    </lineage>
</organism>
<keyword evidence="3" id="KW-1185">Reference proteome</keyword>
<dbReference type="RefSeq" id="XP_007779602.1">
    <property type="nucleotide sequence ID" value="XM_007781412.1"/>
</dbReference>
<reference evidence="3" key="1">
    <citation type="submission" date="2012-06" db="EMBL/GenBank/DDBJ databases">
        <title>The genome sequence of Coniosporium apollinis CBS 100218.</title>
        <authorList>
            <consortium name="The Broad Institute Genome Sequencing Platform"/>
            <person name="Cuomo C."/>
            <person name="Gorbushina A."/>
            <person name="Noack S."/>
            <person name="Walker B."/>
            <person name="Young S.K."/>
            <person name="Zeng Q."/>
            <person name="Gargeya S."/>
            <person name="Fitzgerald M."/>
            <person name="Haas B."/>
            <person name="Abouelleil A."/>
            <person name="Alvarado L."/>
            <person name="Arachchi H.M."/>
            <person name="Berlin A.M."/>
            <person name="Chapman S.B."/>
            <person name="Goldberg J."/>
            <person name="Griggs A."/>
            <person name="Gujja S."/>
            <person name="Hansen M."/>
            <person name="Howarth C."/>
            <person name="Imamovic A."/>
            <person name="Larimer J."/>
            <person name="McCowan C."/>
            <person name="Montmayeur A."/>
            <person name="Murphy C."/>
            <person name="Neiman D."/>
            <person name="Pearson M."/>
            <person name="Priest M."/>
            <person name="Roberts A."/>
            <person name="Saif S."/>
            <person name="Shea T."/>
            <person name="Sisk P."/>
            <person name="Sykes S."/>
            <person name="Wortman J."/>
            <person name="Nusbaum C."/>
            <person name="Birren B."/>
        </authorList>
    </citation>
    <scope>NUCLEOTIDE SEQUENCE [LARGE SCALE GENOMIC DNA]</scope>
    <source>
        <strain evidence="3">CBS 100218</strain>
    </source>
</reference>
<feature type="compositionally biased region" description="Basic and acidic residues" evidence="1">
    <location>
        <begin position="81"/>
        <end position="99"/>
    </location>
</feature>
<evidence type="ECO:0000313" key="3">
    <source>
        <dbReference type="Proteomes" id="UP000016924"/>
    </source>
</evidence>
<dbReference type="OrthoDB" id="5310629at2759"/>
<protein>
    <submittedName>
        <fullName evidence="2">Uncharacterized protein</fullName>
    </submittedName>
</protein>
<dbReference type="AlphaFoldDB" id="R7YQT5"/>
<dbReference type="OMA" id="MTEPMAM"/>
<evidence type="ECO:0000313" key="2">
    <source>
        <dbReference type="EMBL" id="EON64285.1"/>
    </source>
</evidence>
<dbReference type="HOGENOM" id="CLU_1825177_0_0_1"/>
<accession>R7YQT5</accession>
<feature type="region of interest" description="Disordered" evidence="1">
    <location>
        <begin position="34"/>
        <end position="141"/>
    </location>
</feature>
<gene>
    <name evidence="2" type="ORF">W97_03516</name>
</gene>
<proteinExistence type="predicted"/>
<name>R7YQT5_CONA1</name>
<feature type="compositionally biased region" description="Gly residues" evidence="1">
    <location>
        <begin position="121"/>
        <end position="133"/>
    </location>
</feature>
<evidence type="ECO:0000256" key="1">
    <source>
        <dbReference type="SAM" id="MobiDB-lite"/>
    </source>
</evidence>
<feature type="compositionally biased region" description="Polar residues" evidence="1">
    <location>
        <begin position="34"/>
        <end position="50"/>
    </location>
</feature>
<dbReference type="Proteomes" id="UP000016924">
    <property type="component" value="Unassembled WGS sequence"/>
</dbReference>
<dbReference type="EMBL" id="JH767567">
    <property type="protein sequence ID" value="EON64285.1"/>
    <property type="molecule type" value="Genomic_DNA"/>
</dbReference>